<sequence length="113" mass="12686">MSRTYRITVRGRFADLTAAQREQLRVEQAEHDMFAAKYTPEGVFLYGPELVGYQFRYLLSVDEASPEDADLAAQLEAEALAEAGIRARGLQGRITDTAFTCLEDMKIRGGRRP</sequence>
<evidence type="ECO:0000313" key="2">
    <source>
        <dbReference type="Proteomes" id="UP000681341"/>
    </source>
</evidence>
<comment type="caution">
    <text evidence="1">The sequence shown here is derived from an EMBL/GenBank/DDBJ whole genome shotgun (WGS) entry which is preliminary data.</text>
</comment>
<dbReference type="Proteomes" id="UP000681341">
    <property type="component" value="Unassembled WGS sequence"/>
</dbReference>
<dbReference type="InterPro" id="IPR045778">
    <property type="entry name" value="DUF6204"/>
</dbReference>
<keyword evidence="2" id="KW-1185">Reference proteome</keyword>
<dbReference type="EMBL" id="JAGFNP010000002">
    <property type="protein sequence ID" value="MBO3731952.1"/>
    <property type="molecule type" value="Genomic_DNA"/>
</dbReference>
<organism evidence="1 2">
    <name type="scientific">Glycomyces niveus</name>
    <dbReference type="NCBI Taxonomy" id="2820287"/>
    <lineage>
        <taxon>Bacteria</taxon>
        <taxon>Bacillati</taxon>
        <taxon>Actinomycetota</taxon>
        <taxon>Actinomycetes</taxon>
        <taxon>Glycomycetales</taxon>
        <taxon>Glycomycetaceae</taxon>
        <taxon>Glycomyces</taxon>
    </lineage>
</organism>
<dbReference type="RefSeq" id="WP_208494701.1">
    <property type="nucleotide sequence ID" value="NZ_JAGFNP010000002.1"/>
</dbReference>
<protein>
    <submittedName>
        <fullName evidence="1">Uncharacterized protein</fullName>
    </submittedName>
</protein>
<reference evidence="1 2" key="1">
    <citation type="submission" date="2021-03" db="EMBL/GenBank/DDBJ databases">
        <title>Glycomyces sp. nov., a novel actinomycete isolated from soil.</title>
        <authorList>
            <person name="Yang X."/>
            <person name="Xu X."/>
        </authorList>
    </citation>
    <scope>NUCLEOTIDE SEQUENCE [LARGE SCALE GENOMIC DNA]</scope>
    <source>
        <strain evidence="1 2">NEAU-S30</strain>
    </source>
</reference>
<proteinExistence type="predicted"/>
<accession>A0ABS3TZJ9</accession>
<name>A0ABS3TZJ9_9ACTN</name>
<gene>
    <name evidence="1" type="ORF">J5V16_03900</name>
</gene>
<evidence type="ECO:0000313" key="1">
    <source>
        <dbReference type="EMBL" id="MBO3731952.1"/>
    </source>
</evidence>
<dbReference type="Pfam" id="PF19707">
    <property type="entry name" value="DUF6204"/>
    <property type="match status" value="1"/>
</dbReference>